<comment type="caution">
    <text evidence="2">The sequence shown here is derived from an EMBL/GenBank/DDBJ whole genome shotgun (WGS) entry which is preliminary data.</text>
</comment>
<proteinExistence type="predicted"/>
<evidence type="ECO:0008006" key="4">
    <source>
        <dbReference type="Google" id="ProtNLM"/>
    </source>
</evidence>
<keyword evidence="1" id="KW-0472">Membrane</keyword>
<name>A0ABQ2BAE9_9MICO</name>
<gene>
    <name evidence="2" type="ORF">GCM10007368_36960</name>
</gene>
<accession>A0ABQ2BAE9</accession>
<keyword evidence="1" id="KW-1133">Transmembrane helix</keyword>
<feature type="transmembrane region" description="Helical" evidence="1">
    <location>
        <begin position="69"/>
        <end position="86"/>
    </location>
</feature>
<keyword evidence="1" id="KW-0812">Transmembrane</keyword>
<evidence type="ECO:0000256" key="1">
    <source>
        <dbReference type="SAM" id="Phobius"/>
    </source>
</evidence>
<dbReference type="EMBL" id="BMDG01000015">
    <property type="protein sequence ID" value="GGI11591.1"/>
    <property type="molecule type" value="Genomic_DNA"/>
</dbReference>
<dbReference type="RefSeq" id="WP_188525210.1">
    <property type="nucleotide sequence ID" value="NZ_BMDG01000015.1"/>
</dbReference>
<feature type="transmembrane region" description="Helical" evidence="1">
    <location>
        <begin position="35"/>
        <end position="57"/>
    </location>
</feature>
<organism evidence="2 3">
    <name type="scientific">Isoptericola cucumis</name>
    <dbReference type="NCBI Taxonomy" id="1776856"/>
    <lineage>
        <taxon>Bacteria</taxon>
        <taxon>Bacillati</taxon>
        <taxon>Actinomycetota</taxon>
        <taxon>Actinomycetes</taxon>
        <taxon>Micrococcales</taxon>
        <taxon>Promicromonosporaceae</taxon>
        <taxon>Isoptericola</taxon>
    </lineage>
</organism>
<feature type="transmembrane region" description="Helical" evidence="1">
    <location>
        <begin position="6"/>
        <end position="28"/>
    </location>
</feature>
<evidence type="ECO:0000313" key="2">
    <source>
        <dbReference type="EMBL" id="GGI11591.1"/>
    </source>
</evidence>
<protein>
    <recommendedName>
        <fullName evidence="4">MYXO-CTERM domain-containing protein</fullName>
    </recommendedName>
</protein>
<reference evidence="3" key="1">
    <citation type="journal article" date="2019" name="Int. J. Syst. Evol. Microbiol.">
        <title>The Global Catalogue of Microorganisms (GCM) 10K type strain sequencing project: providing services to taxonomists for standard genome sequencing and annotation.</title>
        <authorList>
            <consortium name="The Broad Institute Genomics Platform"/>
            <consortium name="The Broad Institute Genome Sequencing Center for Infectious Disease"/>
            <person name="Wu L."/>
            <person name="Ma J."/>
        </authorList>
    </citation>
    <scope>NUCLEOTIDE SEQUENCE [LARGE SCALE GENOMIC DNA]</scope>
    <source>
        <strain evidence="3">CCM 8653</strain>
    </source>
</reference>
<keyword evidence="3" id="KW-1185">Reference proteome</keyword>
<sequence>MRPAGALVSTPGIVVSGAAVALTGGALARSWHRPAWWWLAAVGAVGLVAGALLVVRLDVRWGGLLERVALWPSFAACTLVAVALLVRARRGAAPRAVQSR</sequence>
<evidence type="ECO:0000313" key="3">
    <source>
        <dbReference type="Proteomes" id="UP000632535"/>
    </source>
</evidence>
<dbReference type="Proteomes" id="UP000632535">
    <property type="component" value="Unassembled WGS sequence"/>
</dbReference>